<sequence length="171" mass="19694">MLLDWFKSDKPNVYLGSLAVVSEDNFSKIESFFSFSDSSLQDHMRRKLEEIFCLTSIPSIQETKPSDIGLDVVIVTLHGGDAFAIEWGPSGIPIFWRPRIKLVSRLYHLKSGKTIKTFKVSQSITWREFTSKLFSIRGLFRFGSLYSNQDMELLLYQASLKLLDKMRQSVQ</sequence>
<dbReference type="AlphaFoldDB" id="A0A7Y0X6G0"/>
<protein>
    <submittedName>
        <fullName evidence="1">Uncharacterized protein</fullName>
    </submittedName>
</protein>
<reference evidence="1 2" key="1">
    <citation type="submission" date="2020-04" db="EMBL/GenBank/DDBJ databases">
        <title>Whole-genome sequencing of Vibrio spp. from China reveals different genetic environments of blaCTX-M-14 among diverse lineages.</title>
        <authorList>
            <person name="Zheng Z."/>
            <person name="Ye L."/>
            <person name="Chen S."/>
        </authorList>
    </citation>
    <scope>NUCLEOTIDE SEQUENCE [LARGE SCALE GENOMIC DNA]</scope>
    <source>
        <strain evidence="1 2">Vb0574</strain>
    </source>
</reference>
<organism evidence="1 2">
    <name type="scientific">Vibrio parahaemolyticus</name>
    <dbReference type="NCBI Taxonomy" id="670"/>
    <lineage>
        <taxon>Bacteria</taxon>
        <taxon>Pseudomonadati</taxon>
        <taxon>Pseudomonadota</taxon>
        <taxon>Gammaproteobacteria</taxon>
        <taxon>Vibrionales</taxon>
        <taxon>Vibrionaceae</taxon>
        <taxon>Vibrio</taxon>
    </lineage>
</organism>
<comment type="caution">
    <text evidence="1">The sequence shown here is derived from an EMBL/GenBank/DDBJ whole genome shotgun (WGS) entry which is preliminary data.</text>
</comment>
<dbReference type="RefSeq" id="WP_269666375.1">
    <property type="nucleotide sequence ID" value="NZ_CP138328.1"/>
</dbReference>
<gene>
    <name evidence="1" type="ORF">HKB21_12925</name>
</gene>
<evidence type="ECO:0000313" key="2">
    <source>
        <dbReference type="Proteomes" id="UP000555836"/>
    </source>
</evidence>
<evidence type="ECO:0000313" key="1">
    <source>
        <dbReference type="EMBL" id="NMU26524.1"/>
    </source>
</evidence>
<dbReference type="Proteomes" id="UP000555836">
    <property type="component" value="Unassembled WGS sequence"/>
</dbReference>
<dbReference type="EMBL" id="JABCLD010001222">
    <property type="protein sequence ID" value="NMU26524.1"/>
    <property type="molecule type" value="Genomic_DNA"/>
</dbReference>
<accession>A0A7Y0X6G0</accession>
<proteinExistence type="predicted"/>
<name>A0A7Y0X6G0_VIBPH</name>